<dbReference type="PIRSF" id="PIRSF000149">
    <property type="entry name" value="GAP_DH"/>
    <property type="match status" value="1"/>
</dbReference>
<dbReference type="PRINTS" id="PR00078">
    <property type="entry name" value="G3PDHDRGNASE"/>
</dbReference>
<proteinExistence type="inferred from homology"/>
<dbReference type="GO" id="GO:0050661">
    <property type="term" value="F:NADP binding"/>
    <property type="evidence" value="ECO:0007669"/>
    <property type="project" value="InterPro"/>
</dbReference>
<dbReference type="CDD" id="cd05214">
    <property type="entry name" value="GAPDH_I_N"/>
    <property type="match status" value="1"/>
</dbReference>
<dbReference type="GO" id="GO:0006006">
    <property type="term" value="P:glucose metabolic process"/>
    <property type="evidence" value="ECO:0007669"/>
    <property type="project" value="InterPro"/>
</dbReference>
<comment type="pathway">
    <text evidence="1">Carbohydrate biosynthesis; Calvin cycle.</text>
</comment>
<dbReference type="InterPro" id="IPR036291">
    <property type="entry name" value="NAD(P)-bd_dom_sf"/>
</dbReference>
<dbReference type="EMBL" id="HBEV01011314">
    <property type="protein sequence ID" value="CAD8591363.1"/>
    <property type="molecule type" value="Transcribed_RNA"/>
</dbReference>
<dbReference type="PANTHER" id="PTHR42955:SF1">
    <property type="entry name" value="GLYCERALDEHYDE-3-PHOSPHATE DEHYDROGENASE"/>
    <property type="match status" value="1"/>
</dbReference>
<evidence type="ECO:0000256" key="5">
    <source>
        <dbReference type="PIRSR" id="PIRSR000149-1"/>
    </source>
</evidence>
<evidence type="ECO:0000256" key="10">
    <source>
        <dbReference type="RuleBase" id="RU361160"/>
    </source>
</evidence>
<dbReference type="InterPro" id="IPR006424">
    <property type="entry name" value="Glyceraldehyde-3-P_DH_1"/>
</dbReference>
<dbReference type="EC" id="1.2.1.-" evidence="10"/>
<dbReference type="PROSITE" id="PS00071">
    <property type="entry name" value="GAPDH"/>
    <property type="match status" value="1"/>
</dbReference>
<dbReference type="PANTHER" id="PTHR42955">
    <property type="entry name" value="GLYCERALDEHYDE-3-PHOSPHATE DEHYDROGENASE"/>
    <property type="match status" value="1"/>
</dbReference>
<dbReference type="Pfam" id="PF00044">
    <property type="entry name" value="Gp_dh_N"/>
    <property type="match status" value="1"/>
</dbReference>
<dbReference type="Pfam" id="PF02800">
    <property type="entry name" value="Gp_dh_C"/>
    <property type="match status" value="1"/>
</dbReference>
<dbReference type="FunFam" id="3.40.50.720:FF:000001">
    <property type="entry name" value="Glyceraldehyde-3-phosphate dehydrogenase"/>
    <property type="match status" value="1"/>
</dbReference>
<feature type="active site" description="Nucleophile" evidence="5">
    <location>
        <position position="155"/>
    </location>
</feature>
<dbReference type="SMART" id="SM00846">
    <property type="entry name" value="Gp_dh_N"/>
    <property type="match status" value="1"/>
</dbReference>
<protein>
    <recommendedName>
        <fullName evidence="10">Glyceraldehyde-3-phosphate dehydrogenase</fullName>
        <ecNumber evidence="10">1.2.1.-</ecNumber>
    </recommendedName>
</protein>
<feature type="binding site" evidence="7">
    <location>
        <position position="120"/>
    </location>
    <ligand>
        <name>NAD(+)</name>
        <dbReference type="ChEBI" id="CHEBI:57540"/>
    </ligand>
</feature>
<dbReference type="AlphaFoldDB" id="A0A7S0KSL7"/>
<dbReference type="InterPro" id="IPR054835">
    <property type="entry name" value="G3PDH_Arsen"/>
</dbReference>
<dbReference type="NCBIfam" id="TIGR01534">
    <property type="entry name" value="GAPDH-I"/>
    <property type="match status" value="1"/>
</dbReference>
<keyword evidence="7" id="KW-0520">NAD</keyword>
<feature type="site" description="Activates thiol group during catalysis" evidence="8">
    <location>
        <position position="182"/>
    </location>
</feature>
<dbReference type="InterPro" id="IPR020829">
    <property type="entry name" value="GlycerAld_3-P_DH_cat"/>
</dbReference>
<feature type="binding site" evidence="6">
    <location>
        <begin position="216"/>
        <end position="217"/>
    </location>
    <ligand>
        <name>D-glyceraldehyde 3-phosphate</name>
        <dbReference type="ChEBI" id="CHEBI:59776"/>
    </ligand>
</feature>
<dbReference type="Gene3D" id="3.40.50.720">
    <property type="entry name" value="NAD(P)-binding Rossmann-like Domain"/>
    <property type="match status" value="1"/>
</dbReference>
<evidence type="ECO:0000259" key="11">
    <source>
        <dbReference type="SMART" id="SM00846"/>
    </source>
</evidence>
<evidence type="ECO:0000256" key="3">
    <source>
        <dbReference type="ARBA" id="ARBA00023002"/>
    </source>
</evidence>
<feature type="binding site" evidence="6">
    <location>
        <position position="185"/>
    </location>
    <ligand>
        <name>D-glyceraldehyde 3-phosphate</name>
        <dbReference type="ChEBI" id="CHEBI:59776"/>
    </ligand>
</feature>
<gene>
    <name evidence="12" type="ORF">MSP1404_LOCUS8767</name>
</gene>
<sequence length="340" mass="37217">MVKVGINGFGRIGRLAFRLAYDHPELEFVHINEFPGAGESSAYLAKYDSVHGQWPKDCAFVDGNIVVDGKPISYSTHSTPGDVPWDEHGVELVLECSGEFLTRDKLNPYFARGVKKVLVSAPVKEKEDPVLNVVYGVNHEEYDHGKDHIVTAASCTTNCLAPVVAVVQKNLGIVRGSITTIHNVTNTQTIVDAPNKKKSDLRRARSGLTNLAPTSTGSATAIALIFPELKGKLNGMAVRVPLLNGSITDCVFEVARETTAEEVNALMKEASQGWLKGVLGYEEQPLVSTDYINDERSGIVDALSTMVVDKTHLKMYVWYDNEYGYSARMVDIARMIAGKM</sequence>
<name>A0A7S0KSL7_MICPS</name>
<feature type="binding site" evidence="7">
    <location>
        <begin position="11"/>
        <end position="12"/>
    </location>
    <ligand>
        <name>NAD(+)</name>
        <dbReference type="ChEBI" id="CHEBI:57540"/>
    </ligand>
</feature>
<accession>A0A7S0KSL7</accession>
<evidence type="ECO:0000256" key="9">
    <source>
        <dbReference type="RuleBase" id="RU000397"/>
    </source>
</evidence>
<dbReference type="NCBIfam" id="NF033735">
    <property type="entry name" value="G3PDH_Arsen"/>
    <property type="match status" value="1"/>
</dbReference>
<keyword evidence="7" id="KW-0547">Nucleotide-binding</keyword>
<feature type="domain" description="Glyceraldehyde 3-phosphate dehydrogenase NAD(P) binding" evidence="11">
    <location>
        <begin position="2"/>
        <end position="155"/>
    </location>
</feature>
<dbReference type="FunFam" id="3.30.360.10:FF:000002">
    <property type="entry name" value="Glyceraldehyde-3-phosphate dehydrogenase"/>
    <property type="match status" value="1"/>
</dbReference>
<evidence type="ECO:0000256" key="7">
    <source>
        <dbReference type="PIRSR" id="PIRSR000149-3"/>
    </source>
</evidence>
<dbReference type="InterPro" id="IPR020831">
    <property type="entry name" value="GlycerAld/Erythrose_P_DH"/>
</dbReference>
<evidence type="ECO:0000256" key="6">
    <source>
        <dbReference type="PIRSR" id="PIRSR000149-2"/>
    </source>
</evidence>
<dbReference type="SUPFAM" id="SSF51735">
    <property type="entry name" value="NAD(P)-binding Rossmann-fold domains"/>
    <property type="match status" value="1"/>
</dbReference>
<feature type="binding site" evidence="7">
    <location>
        <position position="321"/>
    </location>
    <ligand>
        <name>NAD(+)</name>
        <dbReference type="ChEBI" id="CHEBI:57540"/>
    </ligand>
</feature>
<dbReference type="GO" id="GO:0047100">
    <property type="term" value="F:glyceraldehyde-3-phosphate dehydrogenase (NADP+) (phosphorylating) activity"/>
    <property type="evidence" value="ECO:0007669"/>
    <property type="project" value="UniProtKB-EC"/>
</dbReference>
<dbReference type="InterPro" id="IPR052978">
    <property type="entry name" value="GAP_dehydrogenase"/>
</dbReference>
<dbReference type="CDD" id="cd18126">
    <property type="entry name" value="GAPDH_I_C"/>
    <property type="match status" value="1"/>
</dbReference>
<feature type="binding site" evidence="6">
    <location>
        <begin position="154"/>
        <end position="156"/>
    </location>
    <ligand>
        <name>D-glyceraldehyde 3-phosphate</name>
        <dbReference type="ChEBI" id="CHEBI:59776"/>
    </ligand>
</feature>
<evidence type="ECO:0000256" key="4">
    <source>
        <dbReference type="ARBA" id="ARBA00052787"/>
    </source>
</evidence>
<dbReference type="Gene3D" id="3.30.360.10">
    <property type="entry name" value="Dihydrodipicolinate Reductase, domain 2"/>
    <property type="match status" value="1"/>
</dbReference>
<dbReference type="InterPro" id="IPR020828">
    <property type="entry name" value="GlycerAld_3-P_DH_NAD(P)-bd"/>
</dbReference>
<feature type="binding site" evidence="6">
    <location>
        <position position="239"/>
    </location>
    <ligand>
        <name>D-glyceraldehyde 3-phosphate</name>
        <dbReference type="ChEBI" id="CHEBI:59776"/>
    </ligand>
</feature>
<keyword evidence="3 10" id="KW-0560">Oxidoreductase</keyword>
<reference evidence="12" key="1">
    <citation type="submission" date="2021-01" db="EMBL/GenBank/DDBJ databases">
        <authorList>
            <person name="Corre E."/>
            <person name="Pelletier E."/>
            <person name="Niang G."/>
            <person name="Scheremetjew M."/>
            <person name="Finn R."/>
            <person name="Kale V."/>
            <person name="Holt S."/>
            <person name="Cochrane G."/>
            <person name="Meng A."/>
            <person name="Brown T."/>
            <person name="Cohen L."/>
        </authorList>
    </citation>
    <scope>NUCLEOTIDE SEQUENCE</scope>
    <source>
        <strain evidence="12">CCMP494</strain>
    </source>
</reference>
<comment type="similarity">
    <text evidence="2 9">Belongs to the glyceraldehyde-3-phosphate dehydrogenase family.</text>
</comment>
<evidence type="ECO:0000256" key="1">
    <source>
        <dbReference type="ARBA" id="ARBA00005215"/>
    </source>
</evidence>
<evidence type="ECO:0000256" key="2">
    <source>
        <dbReference type="ARBA" id="ARBA00007406"/>
    </source>
</evidence>
<dbReference type="GO" id="GO:0051287">
    <property type="term" value="F:NAD binding"/>
    <property type="evidence" value="ECO:0007669"/>
    <property type="project" value="InterPro"/>
</dbReference>
<dbReference type="SUPFAM" id="SSF55347">
    <property type="entry name" value="Glyceraldehyde-3-phosphate dehydrogenase-like, C-terminal domain"/>
    <property type="match status" value="1"/>
</dbReference>
<comment type="catalytic activity">
    <reaction evidence="4">
        <text>D-glyceraldehyde 3-phosphate + phosphate + NADP(+) = (2R)-3-phospho-glyceroyl phosphate + NADPH + H(+)</text>
        <dbReference type="Rhea" id="RHEA:10296"/>
        <dbReference type="ChEBI" id="CHEBI:15378"/>
        <dbReference type="ChEBI" id="CHEBI:43474"/>
        <dbReference type="ChEBI" id="CHEBI:57604"/>
        <dbReference type="ChEBI" id="CHEBI:57783"/>
        <dbReference type="ChEBI" id="CHEBI:58349"/>
        <dbReference type="ChEBI" id="CHEBI:59776"/>
        <dbReference type="EC" id="1.2.1.13"/>
    </reaction>
</comment>
<evidence type="ECO:0000313" key="12">
    <source>
        <dbReference type="EMBL" id="CAD8591363.1"/>
    </source>
</evidence>
<evidence type="ECO:0000256" key="8">
    <source>
        <dbReference type="PIRSR" id="PIRSR000149-4"/>
    </source>
</evidence>
<organism evidence="12">
    <name type="scientific">Micromonas pusilla</name>
    <name type="common">Picoplanktonic green alga</name>
    <name type="synonym">Chromulina pusilla</name>
    <dbReference type="NCBI Taxonomy" id="38833"/>
    <lineage>
        <taxon>Eukaryota</taxon>
        <taxon>Viridiplantae</taxon>
        <taxon>Chlorophyta</taxon>
        <taxon>Mamiellophyceae</taxon>
        <taxon>Mamiellales</taxon>
        <taxon>Mamiellaceae</taxon>
        <taxon>Micromonas</taxon>
    </lineage>
</organism>
<dbReference type="InterPro" id="IPR020830">
    <property type="entry name" value="GlycerAld_3-P_DH_AS"/>
</dbReference>